<feature type="region of interest" description="Disordered" evidence="1">
    <location>
        <begin position="179"/>
        <end position="210"/>
    </location>
</feature>
<reference evidence="2" key="1">
    <citation type="submission" date="2020-05" db="UniProtKB">
        <authorList>
            <consortium name="EnsemblMetazoa"/>
        </authorList>
    </citation>
    <scope>IDENTIFICATION</scope>
    <source>
        <strain evidence="2">USDA</strain>
    </source>
</reference>
<feature type="compositionally biased region" description="Polar residues" evidence="1">
    <location>
        <begin position="73"/>
        <end position="89"/>
    </location>
</feature>
<dbReference type="Pfam" id="PF15306">
    <property type="entry name" value="LIN37"/>
    <property type="match status" value="1"/>
</dbReference>
<dbReference type="STRING" id="35570.A0A1I8NTT9"/>
<dbReference type="Proteomes" id="UP000095300">
    <property type="component" value="Unassembled WGS sequence"/>
</dbReference>
<dbReference type="GO" id="GO:0000122">
    <property type="term" value="P:negative regulation of transcription by RNA polymerase II"/>
    <property type="evidence" value="ECO:0007669"/>
    <property type="project" value="TreeGrafter"/>
</dbReference>
<evidence type="ECO:0008006" key="4">
    <source>
        <dbReference type="Google" id="ProtNLM"/>
    </source>
</evidence>
<feature type="region of interest" description="Disordered" evidence="1">
    <location>
        <begin position="1"/>
        <end position="103"/>
    </location>
</feature>
<feature type="compositionally biased region" description="Basic and acidic residues" evidence="1">
    <location>
        <begin position="198"/>
        <end position="210"/>
    </location>
</feature>
<proteinExistence type="predicted"/>
<keyword evidence="3" id="KW-1185">Reference proteome</keyword>
<evidence type="ECO:0000256" key="1">
    <source>
        <dbReference type="SAM" id="MobiDB-lite"/>
    </source>
</evidence>
<feature type="compositionally biased region" description="Acidic residues" evidence="1">
    <location>
        <begin position="37"/>
        <end position="54"/>
    </location>
</feature>
<dbReference type="GO" id="GO:0017053">
    <property type="term" value="C:transcription repressor complex"/>
    <property type="evidence" value="ECO:0007669"/>
    <property type="project" value="InterPro"/>
</dbReference>
<dbReference type="PANTHER" id="PTHR31336">
    <property type="entry name" value="LIN37 HOMOLOG"/>
    <property type="match status" value="1"/>
</dbReference>
<organism evidence="2 3">
    <name type="scientific">Stomoxys calcitrans</name>
    <name type="common">Stable fly</name>
    <name type="synonym">Conops calcitrans</name>
    <dbReference type="NCBI Taxonomy" id="35570"/>
    <lineage>
        <taxon>Eukaryota</taxon>
        <taxon>Metazoa</taxon>
        <taxon>Ecdysozoa</taxon>
        <taxon>Arthropoda</taxon>
        <taxon>Hexapoda</taxon>
        <taxon>Insecta</taxon>
        <taxon>Pterygota</taxon>
        <taxon>Neoptera</taxon>
        <taxon>Endopterygota</taxon>
        <taxon>Diptera</taxon>
        <taxon>Brachycera</taxon>
        <taxon>Muscomorpha</taxon>
        <taxon>Muscoidea</taxon>
        <taxon>Muscidae</taxon>
        <taxon>Stomoxys</taxon>
    </lineage>
</organism>
<feature type="compositionally biased region" description="Low complexity" evidence="1">
    <location>
        <begin position="183"/>
        <end position="194"/>
    </location>
</feature>
<dbReference type="GO" id="GO:0031523">
    <property type="term" value="C:Myb complex"/>
    <property type="evidence" value="ECO:0007669"/>
    <property type="project" value="TreeGrafter"/>
</dbReference>
<name>A0A1I8NTT9_STOCA</name>
<dbReference type="OrthoDB" id="6287771at2759"/>
<sequence length="264" mass="30831">MKTSPQKRKQQEQSSEVQSMTRRRLRMTTEQSSQNQEVDDIDEDYEEEEDEEEAAPAALPSTRPTRGRPRKLPTTQAMKNYSTPIAHTTPNKKRKKERELTTGHNKIQAESFVMKLFDRTLDLSKYTEQTPLYPICRAWMANQPRNPSIRSYRETRSPSPVHRDNNALELLSHLRKGHIRSVTSLPKPKTTELPKLPPQREPKKFSSSDELLKAGADKDASKEKLLTQHLGKWKHIKSDWHKHSKQYQQRNNVNFLILQELFQP</sequence>
<protein>
    <recommendedName>
        <fullName evidence="4">Protein lin-37 homolog</fullName>
    </recommendedName>
</protein>
<dbReference type="InterPro" id="IPR028226">
    <property type="entry name" value="LIN37"/>
</dbReference>
<dbReference type="KEGG" id="scac:106084069"/>
<dbReference type="AlphaFoldDB" id="A0A1I8NTT9"/>
<dbReference type="EnsemblMetazoa" id="SCAU001966-RA">
    <property type="protein sequence ID" value="SCAU001966-PA"/>
    <property type="gene ID" value="SCAU001966"/>
</dbReference>
<dbReference type="PANTHER" id="PTHR31336:SF3">
    <property type="entry name" value="PROTEIN LIN-37 HOMOLOG"/>
    <property type="match status" value="1"/>
</dbReference>
<evidence type="ECO:0000313" key="3">
    <source>
        <dbReference type="Proteomes" id="UP000095300"/>
    </source>
</evidence>
<evidence type="ECO:0000313" key="2">
    <source>
        <dbReference type="EnsemblMetazoa" id="SCAU001966-PA"/>
    </source>
</evidence>
<dbReference type="VEuPathDB" id="VectorBase:SCAU001966"/>
<gene>
    <name evidence="2" type="primary">106084069</name>
</gene>
<accession>A0A1I8NTT9</accession>